<reference evidence="2 3" key="1">
    <citation type="journal article" date="2019" name="Microorganisms">
        <title>Systematic Affiliation and Genome Analysis of Subtercola vilae DB165(T) with Particular Emphasis on Cold Adaptation of an Isolate from a High-Altitude Cold Volcano Lake.</title>
        <authorList>
            <person name="Villalobos A.S."/>
            <person name="Wiese J."/>
            <person name="Imhoff J.F."/>
            <person name="Dorador C."/>
            <person name="Keller A."/>
            <person name="Hentschel U."/>
        </authorList>
    </citation>
    <scope>NUCLEOTIDE SEQUENCE [LARGE SCALE GENOMIC DNA]</scope>
    <source>
        <strain evidence="2 3">DB165</strain>
    </source>
</reference>
<keyword evidence="1" id="KW-0472">Membrane</keyword>
<dbReference type="Proteomes" id="UP000306192">
    <property type="component" value="Unassembled WGS sequence"/>
</dbReference>
<evidence type="ECO:0000313" key="3">
    <source>
        <dbReference type="Proteomes" id="UP000306192"/>
    </source>
</evidence>
<protein>
    <recommendedName>
        <fullName evidence="4">DNA helicase</fullName>
    </recommendedName>
</protein>
<evidence type="ECO:0008006" key="4">
    <source>
        <dbReference type="Google" id="ProtNLM"/>
    </source>
</evidence>
<accession>A0A4T2C9G4</accession>
<dbReference type="EMBL" id="QYRT01000001">
    <property type="protein sequence ID" value="TIH40860.1"/>
    <property type="molecule type" value="Genomic_DNA"/>
</dbReference>
<gene>
    <name evidence="2" type="ORF">D4765_00125</name>
</gene>
<dbReference type="AlphaFoldDB" id="A0A4T2C9G4"/>
<keyword evidence="3" id="KW-1185">Reference proteome</keyword>
<comment type="caution">
    <text evidence="2">The sequence shown here is derived from an EMBL/GenBank/DDBJ whole genome shotgun (WGS) entry which is preliminary data.</text>
</comment>
<sequence length="195" mass="21401">MFGAKLDRGKIVIYRVRSRWRFLMSLTRKRQKALKRLRSSAEDLWFDQQSILDRANHVAREAKLQLGELTKEEVVPRVKTATDSIAPTIARNIAAAKVAGDQVRSKWASDVLPALGSTLTSAADVFHVSDNTSVKKAIAKVAPKPAKKSSHLGAYAAIITGTVALVGIGYAVWQTFRADDELWISEDEIDATPAS</sequence>
<organism evidence="2 3">
    <name type="scientific">Subtercola vilae</name>
    <dbReference type="NCBI Taxonomy" id="2056433"/>
    <lineage>
        <taxon>Bacteria</taxon>
        <taxon>Bacillati</taxon>
        <taxon>Actinomycetota</taxon>
        <taxon>Actinomycetes</taxon>
        <taxon>Micrococcales</taxon>
        <taxon>Microbacteriaceae</taxon>
        <taxon>Subtercola</taxon>
    </lineage>
</organism>
<keyword evidence="1" id="KW-1133">Transmembrane helix</keyword>
<feature type="transmembrane region" description="Helical" evidence="1">
    <location>
        <begin position="152"/>
        <end position="173"/>
    </location>
</feature>
<evidence type="ECO:0000256" key="1">
    <source>
        <dbReference type="SAM" id="Phobius"/>
    </source>
</evidence>
<name>A0A4T2C9G4_9MICO</name>
<evidence type="ECO:0000313" key="2">
    <source>
        <dbReference type="EMBL" id="TIH40860.1"/>
    </source>
</evidence>
<proteinExistence type="predicted"/>
<keyword evidence="1" id="KW-0812">Transmembrane</keyword>